<feature type="region of interest" description="Disordered" evidence="1">
    <location>
        <begin position="576"/>
        <end position="595"/>
    </location>
</feature>
<comment type="caution">
    <text evidence="2">The sequence shown here is derived from an EMBL/GenBank/DDBJ whole genome shotgun (WGS) entry which is preliminary data.</text>
</comment>
<feature type="compositionally biased region" description="Polar residues" evidence="1">
    <location>
        <begin position="754"/>
        <end position="772"/>
    </location>
</feature>
<evidence type="ECO:0000256" key="1">
    <source>
        <dbReference type="SAM" id="MobiDB-lite"/>
    </source>
</evidence>
<accession>A0A815TA79</accession>
<reference evidence="2" key="1">
    <citation type="submission" date="2021-02" db="EMBL/GenBank/DDBJ databases">
        <authorList>
            <person name="Nowell W R."/>
        </authorList>
    </citation>
    <scope>NUCLEOTIDE SEQUENCE</scope>
</reference>
<feature type="compositionally biased region" description="Low complexity" evidence="1">
    <location>
        <begin position="576"/>
        <end position="585"/>
    </location>
</feature>
<evidence type="ECO:0008006" key="4">
    <source>
        <dbReference type="Google" id="ProtNLM"/>
    </source>
</evidence>
<dbReference type="PANTHER" id="PTHR12517">
    <property type="entry name" value="VACUOLAR PROTEIN SORTING-ASSOCIATED PROTEIN 13B"/>
    <property type="match status" value="1"/>
</dbReference>
<dbReference type="Proteomes" id="UP000663845">
    <property type="component" value="Unassembled WGS sequence"/>
</dbReference>
<dbReference type="PANTHER" id="PTHR12517:SF0">
    <property type="entry name" value="INTERMEMBRANE LIPID TRANSFER PROTEIN VPS13B"/>
    <property type="match status" value="1"/>
</dbReference>
<feature type="non-terminal residue" evidence="2">
    <location>
        <position position="1242"/>
    </location>
</feature>
<proteinExistence type="predicted"/>
<feature type="region of interest" description="Disordered" evidence="1">
    <location>
        <begin position="749"/>
        <end position="772"/>
    </location>
</feature>
<name>A0A815TA79_9BILA</name>
<evidence type="ECO:0000313" key="2">
    <source>
        <dbReference type="EMBL" id="CAF1503729.1"/>
    </source>
</evidence>
<dbReference type="InterPro" id="IPR039782">
    <property type="entry name" value="VPS13B"/>
</dbReference>
<dbReference type="AlphaFoldDB" id="A0A815TA79"/>
<organism evidence="2 3">
    <name type="scientific">Adineta steineri</name>
    <dbReference type="NCBI Taxonomy" id="433720"/>
    <lineage>
        <taxon>Eukaryota</taxon>
        <taxon>Metazoa</taxon>
        <taxon>Spiralia</taxon>
        <taxon>Gnathifera</taxon>
        <taxon>Rotifera</taxon>
        <taxon>Eurotatoria</taxon>
        <taxon>Bdelloidea</taxon>
        <taxon>Adinetida</taxon>
        <taxon>Adinetidae</taxon>
        <taxon>Adineta</taxon>
    </lineage>
</organism>
<gene>
    <name evidence="2" type="ORF">JYZ213_LOCUS43634</name>
</gene>
<evidence type="ECO:0000313" key="3">
    <source>
        <dbReference type="Proteomes" id="UP000663845"/>
    </source>
</evidence>
<protein>
    <recommendedName>
        <fullName evidence="4">Vacuolar protein sorting-associated protein 13 DH-like domain-containing protein</fullName>
    </recommendedName>
</protein>
<dbReference type="EMBL" id="CAJNOG010002409">
    <property type="protein sequence ID" value="CAF1503729.1"/>
    <property type="molecule type" value="Genomic_DNA"/>
</dbReference>
<sequence length="1242" mass="143145">LHFDIDHINIRLSQSLCHLINILYQQWIRSDMIKVLKLHKLTQRALALTKTDDLFYYTYYLFTNHLNCPVGLKQYNTADNFLVISSSETTDFVWSNFHPKEMLIQFSLEHTSADPFQSSPIDIHHSDNNTKQIVQFENSPHLFYLHICYDQHQIHIFELNNGKYNQLFRSAKSSVVIQLHFDIDHINIRLSQSLCHLINILYQQWIRSDMIKVLKLHKLTQRALALTKTDDLFYYTYYLFTNHLNCPVGLKQYNTADNFLVISSSETTDFVWSNFHPKEIHEYIDHTHILTIESKYRFLNQTNQLLSCYILPISRQQYTIDYPYNSFRIKSNETIPLYRFQGIPSTDLMYYLLFHNETNENQYISKPIKLIPITDENGNRQCFCLFRKDEQIKSKTSSFQSLSSELFSINQYVKTPTSQIDISIDSNPSWAFLQVINSCSCPLLCRLENISSMSHIIPPFSSTFIGIDSPDSTTINNTTANNNNNLQNLMNGSRFYLAQFLPNDTPNHIFQLITNYFQQTTTKNVPWSRPIKIESHLEDVFLPIPGLHDVLIRSLPASLSASRTLIIEPVHRQRSSKTTTVTKSSNHVRTNSAANSNYSPLPDATIISETMPRHYRSTILEKSSPISTLNATTQYLKAWQQRYNQGNHRQVQLNFLVNKISVSLMDELSDICLFREILRLTIDKVNLLFYQRFIDIEPCLHQQQFFCSIDQLQIDNQCFSSKTNYDFPVVLMSKDEKRVSKTKTNVYEKKEQTESNTSFGNHHRQNSSSSIDTTLTEDPLPAFDSLSHNHKISRSTSVNNNNEPKFLTVHFHRINERFIKIDFQIQSFDVYLEDHYVYALLKIFSHLLPLDLNYPMYIKENDPRIELIENQLMRTPFVCESLYIGPIDIVISVHASMKVYIGCHQLPMFVDKFQKNYIYSTNKQLLTLITRHYLVSLLTRSPLLLGSFDLLGNPSVFIRNITDGIYDLFHLPYVGMSRGPSGFMIGISEGATSLLKHFSLGTLTSLTTFANSVARNMDRLSMDSEHTTRTEETCRHIPTGMTSGLLQGLELFSLSLLGAIAGLAEQPLASFRNRDDSQAATTTVLSGVGKGLVGIVAKPVGGVAQLISQTGQGILYGTGLMNIPHRRHRQLEQDARINTNISYLKLSHKCQIGNNQDEILDILDYVLEHHNIEHGILILTKNGHLIDYHKDDENPHKDYLLNDIELSESPDSSGLLIFNDLSFYVDSRLRHQFLALCRLIRQ</sequence>